<reference evidence="1 2" key="1">
    <citation type="submission" date="2017-05" db="EMBL/GenBank/DDBJ databases">
        <title>Lactobacillus johnsonii from commercial turkeys.</title>
        <authorList>
            <person name="Johnson T.J."/>
            <person name="Youmans B."/>
        </authorList>
    </citation>
    <scope>NUCLEOTIDE SEQUENCE [LARGE SCALE GENOMIC DNA]</scope>
    <source>
        <strain evidence="1 2">UMNLJ114</strain>
    </source>
</reference>
<organism evidence="1 2">
    <name type="scientific">Lactobacillus johnsonii</name>
    <dbReference type="NCBI Taxonomy" id="33959"/>
    <lineage>
        <taxon>Bacteria</taxon>
        <taxon>Bacillati</taxon>
        <taxon>Bacillota</taxon>
        <taxon>Bacilli</taxon>
        <taxon>Lactobacillales</taxon>
        <taxon>Lactobacillaceae</taxon>
        <taxon>Lactobacillus</taxon>
    </lineage>
</organism>
<proteinExistence type="predicted"/>
<evidence type="ECO:0000313" key="2">
    <source>
        <dbReference type="Proteomes" id="UP000216008"/>
    </source>
</evidence>
<dbReference type="RefSeq" id="WP_095182826.1">
    <property type="nucleotide sequence ID" value="NZ_NIBD01000028.1"/>
</dbReference>
<name>A0A267M6C6_LACJH</name>
<gene>
    <name evidence="1" type="ORF">A3Q24_05540</name>
</gene>
<dbReference type="AlphaFoldDB" id="A0A267M6C6"/>
<dbReference type="Proteomes" id="UP000216008">
    <property type="component" value="Unassembled WGS sequence"/>
</dbReference>
<evidence type="ECO:0000313" key="1">
    <source>
        <dbReference type="EMBL" id="PAB55146.1"/>
    </source>
</evidence>
<protein>
    <submittedName>
        <fullName evidence="1">Uncharacterized protein</fullName>
    </submittedName>
</protein>
<dbReference type="EMBL" id="NIBD01000028">
    <property type="protein sequence ID" value="PAB55146.1"/>
    <property type="molecule type" value="Genomic_DNA"/>
</dbReference>
<accession>A0A267M6C6</accession>
<sequence length="64" mass="7299">MFNKDFTPKQKAFLNEKFSHLEVVLIKCSINSHLQDEKLSTSKNTHTIVGQLKAVGELVLKEDK</sequence>
<comment type="caution">
    <text evidence="1">The sequence shown here is derived from an EMBL/GenBank/DDBJ whole genome shotgun (WGS) entry which is preliminary data.</text>
</comment>